<keyword evidence="1" id="KW-0175">Coiled coil</keyword>
<dbReference type="OrthoDB" id="1572276at2759"/>
<dbReference type="Proteomes" id="UP000515123">
    <property type="component" value="Linkage group 7"/>
</dbReference>
<feature type="region of interest" description="Disordered" evidence="2">
    <location>
        <begin position="544"/>
        <end position="726"/>
    </location>
</feature>
<dbReference type="Gramene" id="Aco014518.1.mrna1">
    <property type="protein sequence ID" value="Aco014518.1.mrna1.cds1"/>
    <property type="gene ID" value="Aco014518.1.path1"/>
</dbReference>
<feature type="compositionally biased region" description="Basic and acidic residues" evidence="2">
    <location>
        <begin position="832"/>
        <end position="865"/>
    </location>
</feature>
<feature type="compositionally biased region" description="Basic and acidic residues" evidence="2">
    <location>
        <begin position="1176"/>
        <end position="1186"/>
    </location>
</feature>
<feature type="compositionally biased region" description="Basic and acidic residues" evidence="2">
    <location>
        <begin position="1029"/>
        <end position="1041"/>
    </location>
</feature>
<dbReference type="PANTHER" id="PTHR46033:SF80">
    <property type="entry name" value="PROTEIN MAIN-LIKE 2-LIKE"/>
    <property type="match status" value="1"/>
</dbReference>
<feature type="compositionally biased region" description="Basic and acidic residues" evidence="2">
    <location>
        <begin position="961"/>
        <end position="978"/>
    </location>
</feature>
<reference evidence="4" key="1">
    <citation type="journal article" date="2015" name="Nat. Genet.">
        <title>The pineapple genome and the evolution of CAM photosynthesis.</title>
        <authorList>
            <person name="Ming R."/>
            <person name="VanBuren R."/>
            <person name="Wai C.M."/>
            <person name="Tang H."/>
            <person name="Schatz M.C."/>
            <person name="Bowers J.E."/>
            <person name="Lyons E."/>
            <person name="Wang M.L."/>
            <person name="Chen J."/>
            <person name="Biggers E."/>
            <person name="Zhang J."/>
            <person name="Huang L."/>
            <person name="Zhang L."/>
            <person name="Miao W."/>
            <person name="Zhang J."/>
            <person name="Ye Z."/>
            <person name="Miao C."/>
            <person name="Lin Z."/>
            <person name="Wang H."/>
            <person name="Zhou H."/>
            <person name="Yim W.C."/>
            <person name="Priest H.D."/>
            <person name="Zheng C."/>
            <person name="Woodhouse M."/>
            <person name="Edger P.P."/>
            <person name="Guyot R."/>
            <person name="Guo H.B."/>
            <person name="Guo H."/>
            <person name="Zheng G."/>
            <person name="Singh R."/>
            <person name="Sharma A."/>
            <person name="Min X."/>
            <person name="Zheng Y."/>
            <person name="Lee H."/>
            <person name="Gurtowski J."/>
            <person name="Sedlazeck F.J."/>
            <person name="Harkess A."/>
            <person name="McKain M.R."/>
            <person name="Liao Z."/>
            <person name="Fang J."/>
            <person name="Liu J."/>
            <person name="Zhang X."/>
            <person name="Zhang Q."/>
            <person name="Hu W."/>
            <person name="Qin Y."/>
            <person name="Wang K."/>
            <person name="Chen L.Y."/>
            <person name="Shirley N."/>
            <person name="Lin Y.R."/>
            <person name="Liu L.Y."/>
            <person name="Hernandez A.G."/>
            <person name="Wright C.L."/>
            <person name="Bulone V."/>
            <person name="Tuskan G.A."/>
            <person name="Heath K."/>
            <person name="Zee F."/>
            <person name="Moore P.H."/>
            <person name="Sunkar R."/>
            <person name="Leebens-Mack J.H."/>
            <person name="Mockler T."/>
            <person name="Bennetzen J.L."/>
            <person name="Freeling M."/>
            <person name="Sankoff D."/>
            <person name="Paterson A.H."/>
            <person name="Zhu X."/>
            <person name="Yang X."/>
            <person name="Smith J.A."/>
            <person name="Cushman J.C."/>
            <person name="Paull R.E."/>
            <person name="Yu Q."/>
        </authorList>
    </citation>
    <scope>NUCLEOTIDE SEQUENCE [LARGE SCALE GENOMIC DNA]</scope>
    <source>
        <strain evidence="4">cv. F153</strain>
    </source>
</reference>
<feature type="compositionally biased region" description="Basic and acidic residues" evidence="2">
    <location>
        <begin position="1290"/>
        <end position="1299"/>
    </location>
</feature>
<dbReference type="Pfam" id="PF10536">
    <property type="entry name" value="PMD"/>
    <property type="match status" value="1"/>
</dbReference>
<keyword evidence="4" id="KW-1185">Reference proteome</keyword>
<name>A0A6P5FGD9_ANACO</name>
<feature type="region of interest" description="Disordered" evidence="2">
    <location>
        <begin position="467"/>
        <end position="493"/>
    </location>
</feature>
<dbReference type="PANTHER" id="PTHR46033">
    <property type="entry name" value="PROTEIN MAIN-LIKE 2"/>
    <property type="match status" value="1"/>
</dbReference>
<feature type="coiled-coil region" evidence="1">
    <location>
        <begin position="1417"/>
        <end position="1444"/>
    </location>
</feature>
<feature type="compositionally biased region" description="Basic and acidic residues" evidence="2">
    <location>
        <begin position="562"/>
        <end position="572"/>
    </location>
</feature>
<feature type="region of interest" description="Disordered" evidence="2">
    <location>
        <begin position="772"/>
        <end position="869"/>
    </location>
</feature>
<protein>
    <submittedName>
        <fullName evidence="5">Golgin subfamily A member 6-like protein 22</fullName>
    </submittedName>
</protein>
<feature type="compositionally biased region" description="Basic residues" evidence="2">
    <location>
        <begin position="626"/>
        <end position="639"/>
    </location>
</feature>
<feature type="compositionally biased region" description="Basic and acidic residues" evidence="2">
    <location>
        <begin position="640"/>
        <end position="652"/>
    </location>
</feature>
<gene>
    <name evidence="5" type="primary">LOC109713022</name>
</gene>
<evidence type="ECO:0000313" key="4">
    <source>
        <dbReference type="Proteomes" id="UP000515123"/>
    </source>
</evidence>
<feature type="compositionally biased region" description="Basic and acidic residues" evidence="2">
    <location>
        <begin position="467"/>
        <end position="485"/>
    </location>
</feature>
<feature type="compositionally biased region" description="Basic and acidic residues" evidence="2">
    <location>
        <begin position="791"/>
        <end position="802"/>
    </location>
</feature>
<dbReference type="GeneID" id="109713022"/>
<feature type="compositionally biased region" description="Basic residues" evidence="2">
    <location>
        <begin position="714"/>
        <end position="724"/>
    </location>
</feature>
<feature type="domain" description="Aminotransferase-like plant mobile" evidence="3">
    <location>
        <begin position="106"/>
        <end position="451"/>
    </location>
</feature>
<proteinExistence type="predicted"/>
<organism evidence="4 5">
    <name type="scientific">Ananas comosus</name>
    <name type="common">Pineapple</name>
    <name type="synonym">Ananas ananas</name>
    <dbReference type="NCBI Taxonomy" id="4615"/>
    <lineage>
        <taxon>Eukaryota</taxon>
        <taxon>Viridiplantae</taxon>
        <taxon>Streptophyta</taxon>
        <taxon>Embryophyta</taxon>
        <taxon>Tracheophyta</taxon>
        <taxon>Spermatophyta</taxon>
        <taxon>Magnoliopsida</taxon>
        <taxon>Liliopsida</taxon>
        <taxon>Poales</taxon>
        <taxon>Bromeliaceae</taxon>
        <taxon>Bromelioideae</taxon>
        <taxon>Ananas</taxon>
    </lineage>
</organism>
<evidence type="ECO:0000256" key="2">
    <source>
        <dbReference type="SAM" id="MobiDB-lite"/>
    </source>
</evidence>
<feature type="compositionally biased region" description="Basic and acidic residues" evidence="2">
    <location>
        <begin position="1094"/>
        <end position="1106"/>
    </location>
</feature>
<feature type="compositionally biased region" description="Basic and acidic residues" evidence="2">
    <location>
        <begin position="772"/>
        <end position="781"/>
    </location>
</feature>
<feature type="compositionally biased region" description="Basic and acidic residues" evidence="2">
    <location>
        <begin position="1333"/>
        <end position="1353"/>
    </location>
</feature>
<feature type="compositionally biased region" description="Acidic residues" evidence="2">
    <location>
        <begin position="1"/>
        <end position="13"/>
    </location>
</feature>
<feature type="region of interest" description="Disordered" evidence="2">
    <location>
        <begin position="940"/>
        <end position="1186"/>
    </location>
</feature>
<accession>A0A6P5FGD9</accession>
<evidence type="ECO:0000259" key="3">
    <source>
        <dbReference type="Pfam" id="PF10536"/>
    </source>
</evidence>
<feature type="region of interest" description="Disordered" evidence="2">
    <location>
        <begin position="1248"/>
        <end position="1275"/>
    </location>
</feature>
<feature type="compositionally biased region" description="Acidic residues" evidence="2">
    <location>
        <begin position="999"/>
        <end position="1012"/>
    </location>
</feature>
<dbReference type="InterPro" id="IPR019557">
    <property type="entry name" value="AminoTfrase-like_pln_mobile"/>
</dbReference>
<feature type="compositionally biased region" description="Basic and acidic residues" evidence="2">
    <location>
        <begin position="1072"/>
        <end position="1084"/>
    </location>
</feature>
<feature type="compositionally biased region" description="Basic and acidic residues" evidence="2">
    <location>
        <begin position="1310"/>
        <end position="1323"/>
    </location>
</feature>
<feature type="compositionally biased region" description="Basic and acidic residues" evidence="2">
    <location>
        <begin position="1051"/>
        <end position="1063"/>
    </location>
</feature>
<dbReference type="GO" id="GO:0010073">
    <property type="term" value="P:meristem maintenance"/>
    <property type="evidence" value="ECO:0007669"/>
    <property type="project" value="InterPro"/>
</dbReference>
<dbReference type="RefSeq" id="XP_020092523.1">
    <property type="nucleotide sequence ID" value="XM_020236934.1"/>
</dbReference>
<sequence length="1451" mass="164370">MAEEEEEEEELLVVEEREAEMAPSPAVAVAGDEPVTRKGFFLAPRQNPNGNPLVTPHSPKRYKGVSFSTLESPKILFKGWSSSLKQWDQWVNKLKPLHGDSWRKVGIFDSIIASTCRIRRDPCSLFGVSSFWCDETNTFLFPWGEATISLEDVTVLAGFSALGGPVRAPPLEGELKDLELRITEERLGFNRSSYKKPDHSAWLKRFIERGGDELEHVAFLSLWLSRFVFCSHPEKTIRQHVLPIAVRIARGERIALAPAVLAGIYRDLREVKEYLASNERSKEFPLIVWAPLHILQVWIWERFASLRPEANDSGNGGGPRMARWHEVGKKTELAFVQSVLNSPAEFQWRPCCTSLSDFSGDQANNEESRSFAVCLRDCELVGVDCIEQYLPHRVARQFGLDQDVPCTIPRANSKWEDAWESYEIKAKTSIFNFPQQLVESGVTLRYAKWWEQFRMACSSSNVVEDVKEGEEPAKNVKRSQEVKTAEKKKKKKGKVLLNGKKRKLADVYGATLSDWLINNHRNVRVKKNGVESQQPSTNAVEIRKRKNLVEKPTENKKRKQAKGCEEKNHVKSQEPLLKAVEIKKKQTCPAKPKEKKKRKQANSVEEKNHVKSQEPSSNSVEIKKNQTVKRKENKQKKQAKGPEEKIEHKSRANVETGEGENISRGENSASNLLGEKEKAVKSSKQKNRVKSEETLQSAVKIPQQKTRAVEPNTGKKKEKKRARREKIEIELKASGVITVEEGTPSGETYPSDLLAKHVKEMVERVAKLDVRERKEDGEARSPENGIVTLDVEEKMLIEERVPSGEAPPSDPMAENEKETVECVAEGDEGDDREQQENEEDRSPERETVAGKNDEVLTEDGKKISDEEIAEDVEMMGNGESSCSPHIMQEPEEVIPLEQEKKREENEELTAVTGEEEKMIVEENGDCLCNPAVVEEPEEFIPLEKADQGGENMEIVDEGEEEKVVKEEEKRVDDRRTESEEALPTEETSQRGEKEKVVEKDEEEEVVEEEEKGVDDRRTESEEALPTEETSERGEEKEKAVEKDEEEEVVKEEEKGVDDGRTESEEALPTEETSPRGEEKEIAVEKDEEEEVTKEEEKRIDDGRTESEEALPTEETSPRGEEKEIAVEKDEEVEEVTKEEEKRIDDGRTESEKALPTEETSRREEEKEIANNDIEEKEITSKDAEDKGIVEGVERANGGESPVCLSVIEDHETVALAETNNGEGEQEISEKSEEEEVIVEVVNRITVVQEGEGEENGGAEEKADAQDIQGINNAGNPRDLALIKETVEDAEGTKDEEFASDRINSCNLLGQEREENTEEIKRTNNGESQNNPEIIKEQEGTLTPEKEDRRRNDGDSFNLSLKDKEEKETLKNVNKEFKTESTIEVIVAEENKGMASSKHVKYEVERMEEKCSPHISKESKLEMEIRKLKEEIAAIEARVLDLESIADVQSRP</sequence>
<feature type="compositionally biased region" description="Basic and acidic residues" evidence="2">
    <location>
        <begin position="1115"/>
        <end position="1127"/>
    </location>
</feature>
<feature type="region of interest" description="Disordered" evidence="2">
    <location>
        <begin position="1290"/>
        <end position="1362"/>
    </location>
</feature>
<evidence type="ECO:0000313" key="5">
    <source>
        <dbReference type="RefSeq" id="XP_020092523.1"/>
    </source>
</evidence>
<reference evidence="5" key="2">
    <citation type="submission" date="2025-08" db="UniProtKB">
        <authorList>
            <consortium name="RefSeq"/>
        </authorList>
    </citation>
    <scope>IDENTIFICATION</scope>
    <source>
        <tissue evidence="5">Leaf</tissue>
    </source>
</reference>
<evidence type="ECO:0000256" key="1">
    <source>
        <dbReference type="SAM" id="Coils"/>
    </source>
</evidence>
<feature type="region of interest" description="Disordered" evidence="2">
    <location>
        <begin position="1"/>
        <end position="29"/>
    </location>
</feature>
<dbReference type="InterPro" id="IPR044824">
    <property type="entry name" value="MAIN-like"/>
</dbReference>
<feature type="compositionally biased region" description="Basic and acidic residues" evidence="2">
    <location>
        <begin position="987"/>
        <end position="998"/>
    </location>
</feature>
<feature type="compositionally biased region" description="Basic and acidic residues" evidence="2">
    <location>
        <begin position="1134"/>
        <end position="1169"/>
    </location>
</feature>